<feature type="chain" id="PRO_5022660448" evidence="6">
    <location>
        <begin position="26"/>
        <end position="494"/>
    </location>
</feature>
<keyword evidence="4" id="KW-0472">Membrane</keyword>
<dbReference type="CDD" id="cd08977">
    <property type="entry name" value="SusD"/>
    <property type="match status" value="1"/>
</dbReference>
<feature type="domain" description="RagB/SusD" evidence="7">
    <location>
        <begin position="335"/>
        <end position="494"/>
    </location>
</feature>
<evidence type="ECO:0000256" key="3">
    <source>
        <dbReference type="ARBA" id="ARBA00022729"/>
    </source>
</evidence>
<dbReference type="SUPFAM" id="SSF48452">
    <property type="entry name" value="TPR-like"/>
    <property type="match status" value="1"/>
</dbReference>
<dbReference type="Gene3D" id="1.25.40.390">
    <property type="match status" value="1"/>
</dbReference>
<reference evidence="9 10" key="1">
    <citation type="journal article" date="2016" name="Int. J. Syst. Evol. Microbiol.">
        <title>Panacibacter ginsenosidivorans gen. nov., sp. nov., with ginsenoside converting activity isolated from soil of a ginseng field.</title>
        <authorList>
            <person name="Siddiqi M.Z."/>
            <person name="Muhammad Shafi S."/>
            <person name="Choi K.D."/>
            <person name="Im W.T."/>
        </authorList>
    </citation>
    <scope>NUCLEOTIDE SEQUENCE [LARGE SCALE GENOMIC DNA]</scope>
    <source>
        <strain evidence="9 10">Gsoil1550</strain>
    </source>
</reference>
<dbReference type="InterPro" id="IPR033985">
    <property type="entry name" value="SusD-like_N"/>
</dbReference>
<dbReference type="Pfam" id="PF07980">
    <property type="entry name" value="SusD_RagB"/>
    <property type="match status" value="1"/>
</dbReference>
<sequence length="494" mass="55506">MKSTYNFIKPAAFVLLLTMITPSCKKFLTEDPKNVVAVTNFYQTEQDAVFAVNAIYAWLNSISSGSYAGVYLNSFWVTAGLASDEMNNQEIFSPYYDQTATFTYSSQNNALQEIWYTHYKTITLANIAIERIPLIQMDATLRTRLVNEAKFLRGMLYFDMVRMFGSIPLVLKESEPLTPSISSVDDIYAQIISDLSDAESLPLNYPPGDGRGRATSGAAKALLAKVYLTRGDYTNCAAKCKEVINSGEYALWDDFADVFKLSSRGGKEAIFSVGFGDAGGAIIFWEVGQFNVRLLPTALSAEGVENAQGWQVPTQDLYDSYDANDRRRAVTFVTEVHNPDGSITSIKPYIQKYWDRIAEPKANGTANDYPVIRYADVLLMLAEASNELGNTADAYTYINMVRKRARFDGTVYRDALPDYTNLSQEEFRAAVLKERRWEFVAEGQRWFDLARTHTLETLVPIAKPGVTPQTKHYLFPLPQREIDLNPNLVQNTGY</sequence>
<name>A0A5B8V5K7_9BACT</name>
<evidence type="ECO:0000259" key="7">
    <source>
        <dbReference type="Pfam" id="PF07980"/>
    </source>
</evidence>
<comment type="similarity">
    <text evidence="2">Belongs to the SusD family.</text>
</comment>
<evidence type="ECO:0000313" key="9">
    <source>
        <dbReference type="EMBL" id="QEC66674.1"/>
    </source>
</evidence>
<evidence type="ECO:0000256" key="6">
    <source>
        <dbReference type="SAM" id="SignalP"/>
    </source>
</evidence>
<dbReference type="AlphaFoldDB" id="A0A5B8V5K7"/>
<proteinExistence type="inferred from homology"/>
<dbReference type="EMBL" id="CP042435">
    <property type="protein sequence ID" value="QEC66674.1"/>
    <property type="molecule type" value="Genomic_DNA"/>
</dbReference>
<accession>A0A5B8V5K7</accession>
<comment type="subcellular location">
    <subcellularLocation>
        <location evidence="1">Cell outer membrane</location>
    </subcellularLocation>
</comment>
<feature type="domain" description="SusD-like N-terminal" evidence="8">
    <location>
        <begin position="59"/>
        <end position="228"/>
    </location>
</feature>
<protein>
    <submittedName>
        <fullName evidence="9">RagB/SusD family nutrient uptake outer membrane protein</fullName>
    </submittedName>
</protein>
<keyword evidence="5" id="KW-0998">Cell outer membrane</keyword>
<evidence type="ECO:0000256" key="2">
    <source>
        <dbReference type="ARBA" id="ARBA00006275"/>
    </source>
</evidence>
<evidence type="ECO:0000256" key="1">
    <source>
        <dbReference type="ARBA" id="ARBA00004442"/>
    </source>
</evidence>
<dbReference type="OrthoDB" id="993981at2"/>
<evidence type="ECO:0000313" key="10">
    <source>
        <dbReference type="Proteomes" id="UP000321533"/>
    </source>
</evidence>
<dbReference type="GO" id="GO:0009279">
    <property type="term" value="C:cell outer membrane"/>
    <property type="evidence" value="ECO:0007669"/>
    <property type="project" value="UniProtKB-SubCell"/>
</dbReference>
<evidence type="ECO:0000256" key="4">
    <source>
        <dbReference type="ARBA" id="ARBA00023136"/>
    </source>
</evidence>
<organism evidence="9 10">
    <name type="scientific">Panacibacter ginsenosidivorans</name>
    <dbReference type="NCBI Taxonomy" id="1813871"/>
    <lineage>
        <taxon>Bacteria</taxon>
        <taxon>Pseudomonadati</taxon>
        <taxon>Bacteroidota</taxon>
        <taxon>Chitinophagia</taxon>
        <taxon>Chitinophagales</taxon>
        <taxon>Chitinophagaceae</taxon>
        <taxon>Panacibacter</taxon>
    </lineage>
</organism>
<gene>
    <name evidence="9" type="ORF">FRZ67_04925</name>
</gene>
<dbReference type="Pfam" id="PF14322">
    <property type="entry name" value="SusD-like_3"/>
    <property type="match status" value="1"/>
</dbReference>
<keyword evidence="10" id="KW-1185">Reference proteome</keyword>
<dbReference type="InterPro" id="IPR012944">
    <property type="entry name" value="SusD_RagB_dom"/>
</dbReference>
<dbReference type="KEGG" id="pgin:FRZ67_04925"/>
<evidence type="ECO:0000259" key="8">
    <source>
        <dbReference type="Pfam" id="PF14322"/>
    </source>
</evidence>
<evidence type="ECO:0000256" key="5">
    <source>
        <dbReference type="ARBA" id="ARBA00023237"/>
    </source>
</evidence>
<dbReference type="Proteomes" id="UP000321533">
    <property type="component" value="Chromosome"/>
</dbReference>
<keyword evidence="3 6" id="KW-0732">Signal</keyword>
<dbReference type="RefSeq" id="WP_147188474.1">
    <property type="nucleotide sequence ID" value="NZ_CP042435.1"/>
</dbReference>
<feature type="signal peptide" evidence="6">
    <location>
        <begin position="1"/>
        <end position="25"/>
    </location>
</feature>
<dbReference type="InterPro" id="IPR011990">
    <property type="entry name" value="TPR-like_helical_dom_sf"/>
</dbReference>